<accession>A0A0C9VJ83</accession>
<dbReference type="HOGENOM" id="CLU_022676_0_0_1"/>
<organism evidence="2 3">
    <name type="scientific">Sphaerobolus stellatus (strain SS14)</name>
    <dbReference type="NCBI Taxonomy" id="990650"/>
    <lineage>
        <taxon>Eukaryota</taxon>
        <taxon>Fungi</taxon>
        <taxon>Dikarya</taxon>
        <taxon>Basidiomycota</taxon>
        <taxon>Agaricomycotina</taxon>
        <taxon>Agaricomycetes</taxon>
        <taxon>Phallomycetidae</taxon>
        <taxon>Geastrales</taxon>
        <taxon>Sphaerobolaceae</taxon>
        <taxon>Sphaerobolus</taxon>
    </lineage>
</organism>
<dbReference type="OrthoDB" id="2730579at2759"/>
<feature type="compositionally biased region" description="Low complexity" evidence="1">
    <location>
        <begin position="477"/>
        <end position="487"/>
    </location>
</feature>
<feature type="region of interest" description="Disordered" evidence="1">
    <location>
        <begin position="191"/>
        <end position="215"/>
    </location>
</feature>
<feature type="compositionally biased region" description="Pro residues" evidence="1">
    <location>
        <begin position="195"/>
        <end position="205"/>
    </location>
</feature>
<dbReference type="Proteomes" id="UP000054279">
    <property type="component" value="Unassembled WGS sequence"/>
</dbReference>
<evidence type="ECO:0008006" key="4">
    <source>
        <dbReference type="Google" id="ProtNLM"/>
    </source>
</evidence>
<feature type="region of interest" description="Disordered" evidence="1">
    <location>
        <begin position="477"/>
        <end position="498"/>
    </location>
</feature>
<evidence type="ECO:0000313" key="3">
    <source>
        <dbReference type="Proteomes" id="UP000054279"/>
    </source>
</evidence>
<proteinExistence type="predicted"/>
<name>A0A0C9VJ83_SPHS4</name>
<dbReference type="EMBL" id="KN837167">
    <property type="protein sequence ID" value="KIJ37675.1"/>
    <property type="molecule type" value="Genomic_DNA"/>
</dbReference>
<sequence length="659" mass="74980">MEHTTQTPDHRFYIKSKKKKKAENKPESVFMRLSLPLESPFLDKEDDIDEIDLSTLVIDDETVERRRESIHQDVANRRHCSLTHIILVWLEELNPMLYPPRVHPVSTRLDINLSTLPLLRRFVAGASHDKTFIFKEPSDEDPSTGYLRYLHRNQSGRHWLLWYYPINETFLRARPVPQWVTEYFELDTSLSTVSPSPPLSPPTAPSPERQTLVSPYPSPPLSPLFHIPLSSPPASPNPSPIRGTAMAAAVPTFSGGMKENGWDWLKEIKAHFADACMSTNAARCEYFELKLRADAARRFEGLPEDVKTDWKLLEKEWKKMYPARNTYINTTKDVDEFYDLRISDKDLPKRSTDNGDNEPEWAIAQFVERLRYLGSKINDASETSKGRHAYRHLPPLIRDRLPAYGAQGPALENLCADIEALDHTYIAKIAAQQERIQSQLDSITRFSTQSMQSNIRPQRVGPQLRLMPTNFATTNAFTTPNSFNNSNEPCSTRALRPVTNNVPYGTDTSKNTNLPTNNSFEATPDGIRQYETAVGKWFATYGADGVPNASRPFPLTPGSPSPGSGECWRCGHKEHYKESAECFHNNPLPDKEQQYRRIVGASILNAVRNVRTTAAFHIESGTFDEFNRNYAFAPDVQEAQYEDYQDADIFSGNDLRDDL</sequence>
<reference evidence="2 3" key="1">
    <citation type="submission" date="2014-06" db="EMBL/GenBank/DDBJ databases">
        <title>Evolutionary Origins and Diversification of the Mycorrhizal Mutualists.</title>
        <authorList>
            <consortium name="DOE Joint Genome Institute"/>
            <consortium name="Mycorrhizal Genomics Consortium"/>
            <person name="Kohler A."/>
            <person name="Kuo A."/>
            <person name="Nagy L.G."/>
            <person name="Floudas D."/>
            <person name="Copeland A."/>
            <person name="Barry K.W."/>
            <person name="Cichocki N."/>
            <person name="Veneault-Fourrey C."/>
            <person name="LaButti K."/>
            <person name="Lindquist E.A."/>
            <person name="Lipzen A."/>
            <person name="Lundell T."/>
            <person name="Morin E."/>
            <person name="Murat C."/>
            <person name="Riley R."/>
            <person name="Ohm R."/>
            <person name="Sun H."/>
            <person name="Tunlid A."/>
            <person name="Henrissat B."/>
            <person name="Grigoriev I.V."/>
            <person name="Hibbett D.S."/>
            <person name="Martin F."/>
        </authorList>
    </citation>
    <scope>NUCLEOTIDE SEQUENCE [LARGE SCALE GENOMIC DNA]</scope>
    <source>
        <strain evidence="2 3">SS14</strain>
    </source>
</reference>
<keyword evidence="3" id="KW-1185">Reference proteome</keyword>
<dbReference type="AlphaFoldDB" id="A0A0C9VJ83"/>
<gene>
    <name evidence="2" type="ORF">M422DRAFT_259772</name>
</gene>
<protein>
    <recommendedName>
        <fullName evidence="4">Retrotransposon gag domain-containing protein</fullName>
    </recommendedName>
</protein>
<evidence type="ECO:0000256" key="1">
    <source>
        <dbReference type="SAM" id="MobiDB-lite"/>
    </source>
</evidence>
<evidence type="ECO:0000313" key="2">
    <source>
        <dbReference type="EMBL" id="KIJ37675.1"/>
    </source>
</evidence>